<dbReference type="PANTHER" id="PTHR11776">
    <property type="entry name" value="ADENINE PHOSPHORIBOSYLTRANSFERASE"/>
    <property type="match status" value="1"/>
</dbReference>
<comment type="pathway">
    <text evidence="3">Purine metabolism; AMP biosynthesis via salvage pathway; AMP from adenine: step 1/1.</text>
</comment>
<dbReference type="EC" id="2.4.2.7" evidence="6"/>
<evidence type="ECO:0000313" key="12">
    <source>
        <dbReference type="Proteomes" id="UP000001645"/>
    </source>
</evidence>
<keyword evidence="8" id="KW-0328">Glycosyltransferase</keyword>
<evidence type="ECO:0000256" key="3">
    <source>
        <dbReference type="ARBA" id="ARBA00004659"/>
    </source>
</evidence>
<evidence type="ECO:0000256" key="5">
    <source>
        <dbReference type="ARBA" id="ARBA00011738"/>
    </source>
</evidence>
<evidence type="ECO:0000256" key="10">
    <source>
        <dbReference type="ARBA" id="ARBA00022726"/>
    </source>
</evidence>
<evidence type="ECO:0000256" key="8">
    <source>
        <dbReference type="ARBA" id="ARBA00022676"/>
    </source>
</evidence>
<dbReference type="GeneTree" id="ENSGT00990000210122"/>
<dbReference type="SUPFAM" id="SSF53271">
    <property type="entry name" value="PRTase-like"/>
    <property type="match status" value="1"/>
</dbReference>
<keyword evidence="9" id="KW-0808">Transferase</keyword>
<dbReference type="GO" id="GO:0005737">
    <property type="term" value="C:cytoplasm"/>
    <property type="evidence" value="ECO:0007669"/>
    <property type="project" value="UniProtKB-SubCell"/>
</dbReference>
<organism evidence="11 12">
    <name type="scientific">Meleagris gallopavo</name>
    <name type="common">Wild turkey</name>
    <dbReference type="NCBI Taxonomy" id="9103"/>
    <lineage>
        <taxon>Eukaryota</taxon>
        <taxon>Metazoa</taxon>
        <taxon>Chordata</taxon>
        <taxon>Craniata</taxon>
        <taxon>Vertebrata</taxon>
        <taxon>Euteleostomi</taxon>
        <taxon>Archelosauria</taxon>
        <taxon>Archosauria</taxon>
        <taxon>Dinosauria</taxon>
        <taxon>Saurischia</taxon>
        <taxon>Theropoda</taxon>
        <taxon>Coelurosauria</taxon>
        <taxon>Aves</taxon>
        <taxon>Neognathae</taxon>
        <taxon>Galloanserae</taxon>
        <taxon>Galliformes</taxon>
        <taxon>Phasianidae</taxon>
        <taxon>Meleagridinae</taxon>
        <taxon>Meleagris</taxon>
    </lineage>
</organism>
<dbReference type="Gene3D" id="3.40.50.2020">
    <property type="match status" value="1"/>
</dbReference>
<keyword evidence="10" id="KW-0660">Purine salvage</keyword>
<evidence type="ECO:0000256" key="7">
    <source>
        <dbReference type="ARBA" id="ARBA00022490"/>
    </source>
</evidence>
<dbReference type="Ensembl" id="ENSMGAT00000006563.2">
    <property type="protein sequence ID" value="ENSMGAP00000005819.2"/>
    <property type="gene ID" value="ENSMGAG00000005874.2"/>
</dbReference>
<dbReference type="PANTHER" id="PTHR11776:SF7">
    <property type="entry name" value="PHOSPHORIBOSYLTRANSFERASE DOMAIN-CONTAINING PROTEIN"/>
    <property type="match status" value="1"/>
</dbReference>
<comment type="similarity">
    <text evidence="4">Belongs to the purine/pyrimidine phosphoribosyltransferase family.</text>
</comment>
<reference evidence="11" key="2">
    <citation type="submission" date="2025-08" db="UniProtKB">
        <authorList>
            <consortium name="Ensembl"/>
        </authorList>
    </citation>
    <scope>IDENTIFICATION</scope>
</reference>
<dbReference type="AlphaFoldDB" id="G1N2G1"/>
<reference evidence="11" key="3">
    <citation type="submission" date="2025-09" db="UniProtKB">
        <authorList>
            <consortium name="Ensembl"/>
        </authorList>
    </citation>
    <scope>IDENTIFICATION</scope>
</reference>
<comment type="subunit">
    <text evidence="5">Homodimer.</text>
</comment>
<evidence type="ECO:0000256" key="1">
    <source>
        <dbReference type="ARBA" id="ARBA00000868"/>
    </source>
</evidence>
<dbReference type="GO" id="GO:0006166">
    <property type="term" value="P:purine ribonucleoside salvage"/>
    <property type="evidence" value="ECO:0007669"/>
    <property type="project" value="UniProtKB-KW"/>
</dbReference>
<evidence type="ECO:0000256" key="2">
    <source>
        <dbReference type="ARBA" id="ARBA00004496"/>
    </source>
</evidence>
<evidence type="ECO:0000256" key="4">
    <source>
        <dbReference type="ARBA" id="ARBA00008391"/>
    </source>
</evidence>
<dbReference type="InterPro" id="IPR029057">
    <property type="entry name" value="PRTase-like"/>
</dbReference>
<evidence type="ECO:0000313" key="11">
    <source>
        <dbReference type="Ensembl" id="ENSMGAP00000005819.2"/>
    </source>
</evidence>
<keyword evidence="12" id="KW-1185">Reference proteome</keyword>
<name>G1N2G1_MELGA</name>
<dbReference type="InterPro" id="IPR000836">
    <property type="entry name" value="PRTase_dom"/>
</dbReference>
<dbReference type="GO" id="GO:0003999">
    <property type="term" value="F:adenine phosphoribosyltransferase activity"/>
    <property type="evidence" value="ECO:0007669"/>
    <property type="project" value="UniProtKB-EC"/>
</dbReference>
<accession>G1N2G1</accession>
<dbReference type="InterPro" id="IPR050120">
    <property type="entry name" value="Adenine_PRTase"/>
</dbReference>
<comment type="catalytic activity">
    <reaction evidence="1">
        <text>AMP + diphosphate = 5-phospho-alpha-D-ribose 1-diphosphate + adenine</text>
        <dbReference type="Rhea" id="RHEA:16609"/>
        <dbReference type="ChEBI" id="CHEBI:16708"/>
        <dbReference type="ChEBI" id="CHEBI:33019"/>
        <dbReference type="ChEBI" id="CHEBI:58017"/>
        <dbReference type="ChEBI" id="CHEBI:456215"/>
        <dbReference type="EC" id="2.4.2.7"/>
    </reaction>
</comment>
<comment type="subcellular location">
    <subcellularLocation>
        <location evidence="2">Cytoplasm</location>
    </subcellularLocation>
</comment>
<proteinExistence type="inferred from homology"/>
<dbReference type="InParanoid" id="G1N2G1"/>
<dbReference type="Bgee" id="ENSMGAG00000005874">
    <property type="expression patterns" value="Expressed in hindlimb stylopod and 5 other cell types or tissues"/>
</dbReference>
<evidence type="ECO:0000256" key="6">
    <source>
        <dbReference type="ARBA" id="ARBA00011893"/>
    </source>
</evidence>
<dbReference type="HOGENOM" id="CLU_063339_3_0_1"/>
<dbReference type="CDD" id="cd06223">
    <property type="entry name" value="PRTases_typeI"/>
    <property type="match status" value="1"/>
</dbReference>
<sequence length="183" mass="19408">ASSPPRPLPALGRSPFAIRTRRPSRGAALGRAGWYPSGDVCGLEKSLLPSPGAAAAATLHKGFLAIRKAGHLCVETLAEPYTDYSGREKVMEVRTDTVTPGMRILLVDQWVETGGTMRAAIQLVERQGGSWQVGQGCHIIDIKDDDDGCWGDEVSYGDGGGRRGRGDGWWGYGEGGGSPCAPR</sequence>
<keyword evidence="7" id="KW-0963">Cytoplasm</keyword>
<protein>
    <recommendedName>
        <fullName evidence="6">adenine phosphoribosyltransferase</fullName>
        <ecNumber evidence="6">2.4.2.7</ecNumber>
    </recommendedName>
</protein>
<evidence type="ECO:0000256" key="9">
    <source>
        <dbReference type="ARBA" id="ARBA00022679"/>
    </source>
</evidence>
<dbReference type="Proteomes" id="UP000001645">
    <property type="component" value="Chromosome 21"/>
</dbReference>
<reference evidence="11 12" key="1">
    <citation type="journal article" date="2010" name="PLoS Biol.">
        <title>Multi-platform next-generation sequencing of the domestic turkey (Meleagris gallopavo): genome assembly and analysis.</title>
        <authorList>
            <person name="Dalloul R.A."/>
            <person name="Long J.A."/>
            <person name="Zimin A.V."/>
            <person name="Aslam L."/>
            <person name="Beal K."/>
            <person name="Blomberg L.A."/>
            <person name="Bouffard P."/>
            <person name="Burt D.W."/>
            <person name="Crasta O."/>
            <person name="Crooijmans R.P."/>
            <person name="Cooper K."/>
            <person name="Coulombe R.A."/>
            <person name="De S."/>
            <person name="Delany M.E."/>
            <person name="Dodgson J.B."/>
            <person name="Dong J.J."/>
            <person name="Evans C."/>
            <person name="Frederickson K.M."/>
            <person name="Flicek P."/>
            <person name="Florea L."/>
            <person name="Folkerts O."/>
            <person name="Groenen M.A."/>
            <person name="Harkins T.T."/>
            <person name="Herrero J."/>
            <person name="Hoffmann S."/>
            <person name="Megens H.J."/>
            <person name="Jiang A."/>
            <person name="de Jong P."/>
            <person name="Kaiser P."/>
            <person name="Kim H."/>
            <person name="Kim K.W."/>
            <person name="Kim S."/>
            <person name="Langenberger D."/>
            <person name="Lee M.K."/>
            <person name="Lee T."/>
            <person name="Mane S."/>
            <person name="Marcais G."/>
            <person name="Marz M."/>
            <person name="McElroy A.P."/>
            <person name="Modise T."/>
            <person name="Nefedov M."/>
            <person name="Notredame C."/>
            <person name="Paton I.R."/>
            <person name="Payne W.S."/>
            <person name="Pertea G."/>
            <person name="Prickett D."/>
            <person name="Puiu D."/>
            <person name="Qioa D."/>
            <person name="Raineri E."/>
            <person name="Ruffier M."/>
            <person name="Salzberg S.L."/>
            <person name="Schatz M.C."/>
            <person name="Scheuring C."/>
            <person name="Schmidt C.J."/>
            <person name="Schroeder S."/>
            <person name="Searle S.M."/>
            <person name="Smith E.J."/>
            <person name="Smith J."/>
            <person name="Sonstegard T.S."/>
            <person name="Stadler P.F."/>
            <person name="Tafer H."/>
            <person name="Tu Z.J."/>
            <person name="Van Tassell C.P."/>
            <person name="Vilella A.J."/>
            <person name="Williams K.P."/>
            <person name="Yorke J.A."/>
            <person name="Zhang L."/>
            <person name="Zhang H.B."/>
            <person name="Zhang X."/>
            <person name="Zhang Y."/>
            <person name="Reed K.M."/>
        </authorList>
    </citation>
    <scope>NUCLEOTIDE SEQUENCE [LARGE SCALE GENOMIC DNA]</scope>
</reference>